<comment type="caution">
    <text evidence="3">The sequence shown here is derived from an EMBL/GenBank/DDBJ whole genome shotgun (WGS) entry which is preliminary data.</text>
</comment>
<accession>A0A8H6KI77</accession>
<keyword evidence="4" id="KW-1185">Reference proteome</keyword>
<dbReference type="Proteomes" id="UP000654918">
    <property type="component" value="Unassembled WGS sequence"/>
</dbReference>
<reference evidence="3" key="1">
    <citation type="journal article" date="2020" name="Phytopathology">
        <title>Genome Sequence Resources of Colletotrichum truncatum, C. plurivorum, C. musicola, and C. sojae: Four Species Pathogenic to Soybean (Glycine max).</title>
        <authorList>
            <person name="Rogerio F."/>
            <person name="Boufleur T.R."/>
            <person name="Ciampi-Guillardi M."/>
            <person name="Sukno S.A."/>
            <person name="Thon M.R."/>
            <person name="Massola Junior N.S."/>
            <person name="Baroncelli R."/>
        </authorList>
    </citation>
    <scope>NUCLEOTIDE SEQUENCE</scope>
    <source>
        <strain evidence="3">LFN00145</strain>
    </source>
</reference>
<dbReference type="Pfam" id="PF20493">
    <property type="entry name" value="WD-like_fungi"/>
    <property type="match status" value="1"/>
</dbReference>
<evidence type="ECO:0000313" key="3">
    <source>
        <dbReference type="EMBL" id="KAF6832029.1"/>
    </source>
</evidence>
<evidence type="ECO:0000313" key="4">
    <source>
        <dbReference type="Proteomes" id="UP000654918"/>
    </source>
</evidence>
<organism evidence="3 4">
    <name type="scientific">Colletotrichum plurivorum</name>
    <dbReference type="NCBI Taxonomy" id="2175906"/>
    <lineage>
        <taxon>Eukaryota</taxon>
        <taxon>Fungi</taxon>
        <taxon>Dikarya</taxon>
        <taxon>Ascomycota</taxon>
        <taxon>Pezizomycotina</taxon>
        <taxon>Sordariomycetes</taxon>
        <taxon>Hypocreomycetidae</taxon>
        <taxon>Glomerellales</taxon>
        <taxon>Glomerellaceae</taxon>
        <taxon>Colletotrichum</taxon>
        <taxon>Colletotrichum orchidearum species complex</taxon>
    </lineage>
</organism>
<evidence type="ECO:0000259" key="2">
    <source>
        <dbReference type="Pfam" id="PF20493"/>
    </source>
</evidence>
<dbReference type="InterPro" id="IPR046925">
    <property type="entry name" value="WD-like_fungi"/>
</dbReference>
<protein>
    <recommendedName>
        <fullName evidence="2">WD-like domain-containing protein</fullName>
    </recommendedName>
</protein>
<sequence>MTLKRCFIAAVLATASSVVAIPVDAAAVEQYPGSASTSLVQQNFDDRTLLDTWQNEQGTFSTWGSAPDAAINITETIADPTADGNSALARRHCRPPHAECDKKNTASLQVCKMLVGSLEDSRKNEWIHKSPQDYCLQSDRGKCCVSWRTPITSTVRISELAVAGNMLLRECHDGRGKISGRVLNAEIGEFCSVQCLSNRPRRC</sequence>
<evidence type="ECO:0000256" key="1">
    <source>
        <dbReference type="SAM" id="SignalP"/>
    </source>
</evidence>
<feature type="chain" id="PRO_5034149672" description="WD-like domain-containing protein" evidence="1">
    <location>
        <begin position="21"/>
        <end position="203"/>
    </location>
</feature>
<feature type="signal peptide" evidence="1">
    <location>
        <begin position="1"/>
        <end position="20"/>
    </location>
</feature>
<keyword evidence="1" id="KW-0732">Signal</keyword>
<proteinExistence type="predicted"/>
<dbReference type="AlphaFoldDB" id="A0A8H6KI77"/>
<name>A0A8H6KI77_9PEZI</name>
<gene>
    <name evidence="3" type="ORF">CPLU01_06411</name>
</gene>
<dbReference type="EMBL" id="WIGO01000074">
    <property type="protein sequence ID" value="KAF6832029.1"/>
    <property type="molecule type" value="Genomic_DNA"/>
</dbReference>
<feature type="domain" description="WD-like" evidence="2">
    <location>
        <begin position="93"/>
        <end position="203"/>
    </location>
</feature>